<feature type="region of interest" description="Disordered" evidence="1">
    <location>
        <begin position="284"/>
        <end position="394"/>
    </location>
</feature>
<feature type="region of interest" description="Disordered" evidence="1">
    <location>
        <begin position="442"/>
        <end position="461"/>
    </location>
</feature>
<dbReference type="Proteomes" id="UP000242474">
    <property type="component" value="Unassembled WGS sequence"/>
</dbReference>
<feature type="compositionally biased region" description="Low complexity" evidence="1">
    <location>
        <begin position="128"/>
        <end position="148"/>
    </location>
</feature>
<evidence type="ECO:0000313" key="3">
    <source>
        <dbReference type="Proteomes" id="UP000242474"/>
    </source>
</evidence>
<feature type="compositionally biased region" description="Low complexity" evidence="1">
    <location>
        <begin position="365"/>
        <end position="375"/>
    </location>
</feature>
<proteinExistence type="predicted"/>
<reference evidence="2 3" key="1">
    <citation type="journal article" date="2015" name="Genome Biol. Evol.">
        <title>Phylogenomic analyses indicate that early fungi evolved digesting cell walls of algal ancestors of land plants.</title>
        <authorList>
            <person name="Chang Y."/>
            <person name="Wang S."/>
            <person name="Sekimoto S."/>
            <person name="Aerts A.L."/>
            <person name="Choi C."/>
            <person name="Clum A."/>
            <person name="LaButti K.M."/>
            <person name="Lindquist E.A."/>
            <person name="Yee Ngan C."/>
            <person name="Ohm R.A."/>
            <person name="Salamov A.A."/>
            <person name="Grigoriev I.V."/>
            <person name="Spatafora J.W."/>
            <person name="Berbee M.L."/>
        </authorList>
    </citation>
    <scope>NUCLEOTIDE SEQUENCE [LARGE SCALE GENOMIC DNA]</scope>
    <source>
        <strain evidence="2 3">NRRL 1564</strain>
    </source>
</reference>
<evidence type="ECO:0000256" key="1">
    <source>
        <dbReference type="SAM" id="MobiDB-lite"/>
    </source>
</evidence>
<name>A0A2G5B1N0_COERN</name>
<evidence type="ECO:0000313" key="2">
    <source>
        <dbReference type="EMBL" id="PIA12928.1"/>
    </source>
</evidence>
<feature type="compositionally biased region" description="Polar residues" evidence="1">
    <location>
        <begin position="149"/>
        <end position="158"/>
    </location>
</feature>
<protein>
    <submittedName>
        <fullName evidence="2">Uncharacterized protein</fullName>
    </submittedName>
</protein>
<feature type="region of interest" description="Disordered" evidence="1">
    <location>
        <begin position="505"/>
        <end position="631"/>
    </location>
</feature>
<feature type="region of interest" description="Disordered" evidence="1">
    <location>
        <begin position="114"/>
        <end position="160"/>
    </location>
</feature>
<feature type="region of interest" description="Disordered" evidence="1">
    <location>
        <begin position="1"/>
        <end position="26"/>
    </location>
</feature>
<dbReference type="OrthoDB" id="5596149at2759"/>
<feature type="compositionally biased region" description="Polar residues" evidence="1">
    <location>
        <begin position="546"/>
        <end position="575"/>
    </location>
</feature>
<feature type="compositionally biased region" description="Low complexity" evidence="1">
    <location>
        <begin position="45"/>
        <end position="64"/>
    </location>
</feature>
<feature type="compositionally biased region" description="Basic and acidic residues" evidence="1">
    <location>
        <begin position="522"/>
        <end position="536"/>
    </location>
</feature>
<organism evidence="2 3">
    <name type="scientific">Coemansia reversa (strain ATCC 12441 / NRRL 1564)</name>
    <dbReference type="NCBI Taxonomy" id="763665"/>
    <lineage>
        <taxon>Eukaryota</taxon>
        <taxon>Fungi</taxon>
        <taxon>Fungi incertae sedis</taxon>
        <taxon>Zoopagomycota</taxon>
        <taxon>Kickxellomycotina</taxon>
        <taxon>Kickxellomycetes</taxon>
        <taxon>Kickxellales</taxon>
        <taxon>Kickxellaceae</taxon>
        <taxon>Coemansia</taxon>
    </lineage>
</organism>
<accession>A0A2G5B1N0</accession>
<gene>
    <name evidence="2" type="ORF">COEREDRAFT_11963</name>
</gene>
<keyword evidence="3" id="KW-1185">Reference proteome</keyword>
<feature type="compositionally biased region" description="Polar residues" evidence="1">
    <location>
        <begin position="321"/>
        <end position="336"/>
    </location>
</feature>
<sequence>MLSEATNPVGSAHPPPTANSPKSDAKCWLPELNAPRISLDLSSLSPSGFSANAAANSSATIDSAPASHAMRQSDSSTNKVCSVELTSRSDQDPANHSSPAGSICAGLSDYGGMISQNTSQPSTDDHATTQSSAAAAAATTPVRSASTALSSPQQTQRQPAAFHALSGNDCDTTSHLGLVFDFHTNPEVDAISTSPLFAIPKPVATAAASCAAADDPQPLSTPPSHSPRAVDAAVVKQPLASTSDAEPIFRKTRSRRASIAGMLMRRASKYLEITPNAAIATATASAEPLPESDSDTNACGVGAQPESLPGESPKPAAQLVPSKSTDASNCDANTSNTHKDKVSDDLPPPTTTRVSTENEEPVHKSGGASTSSAAVAEDDDSSAQSVGMDVSSGSTDAVKENITANTAGSNAVAAVDQVSEHNRIQSGEESLADQSHTCNKLENPVAVSRPSTGSHSPEKRTSRIFGGISRKVNHVRQTTSMVLRRSVGSRLSVIPDKSLENLDHAAQGRIDASTTNRGGAASDREDPPEYSVDDRVGASSGRGIGSTHQGTNTDAANVDNGTVSSDVGSADTTSGHALAKSPVLDSNTTGAETTAGVVEEDNTVDITAVAAAEPKPNTSGEEKSNKDSLDARATFSRRFGMVRRGTNEAVRSGVSRMRSMFAAKNPVAA</sequence>
<feature type="compositionally biased region" description="Basic and acidic residues" evidence="1">
    <location>
        <begin position="620"/>
        <end position="630"/>
    </location>
</feature>
<dbReference type="AlphaFoldDB" id="A0A2G5B1N0"/>
<dbReference type="EMBL" id="KZ303555">
    <property type="protein sequence ID" value="PIA12928.1"/>
    <property type="molecule type" value="Genomic_DNA"/>
</dbReference>
<feature type="region of interest" description="Disordered" evidence="1">
    <location>
        <begin position="43"/>
        <end position="102"/>
    </location>
</feature>
<feature type="compositionally biased region" description="Polar residues" evidence="1">
    <location>
        <begin position="70"/>
        <end position="86"/>
    </location>
</feature>